<dbReference type="NCBIfam" id="NF006757">
    <property type="entry name" value="PRK09277.1"/>
    <property type="match status" value="1"/>
</dbReference>
<accession>A0A2T5G949</accession>
<keyword evidence="6 10" id="KW-0408">Iron</keyword>
<evidence type="ECO:0000256" key="1">
    <source>
        <dbReference type="ARBA" id="ARBA00001966"/>
    </source>
</evidence>
<dbReference type="FunFam" id="3.30.499.10:FF:000005">
    <property type="entry name" value="cytoplasmic aconitate hydratase"/>
    <property type="match status" value="1"/>
</dbReference>
<evidence type="ECO:0000256" key="8">
    <source>
        <dbReference type="ARBA" id="ARBA00023239"/>
    </source>
</evidence>
<protein>
    <recommendedName>
        <fullName evidence="10">Aconitate hydratase</fullName>
        <shortName evidence="10">Aconitase</shortName>
        <ecNumber evidence="10">4.2.1.3</ecNumber>
    </recommendedName>
</protein>
<dbReference type="InterPro" id="IPR044137">
    <property type="entry name" value="AcnA_IRP_Swivel"/>
</dbReference>
<dbReference type="CDD" id="cd01580">
    <property type="entry name" value="AcnA_IRP_Swivel"/>
    <property type="match status" value="1"/>
</dbReference>
<dbReference type="Proteomes" id="UP000244016">
    <property type="component" value="Unassembled WGS sequence"/>
</dbReference>
<dbReference type="Gene3D" id="6.10.190.10">
    <property type="match status" value="1"/>
</dbReference>
<dbReference type="PRINTS" id="PR00415">
    <property type="entry name" value="ACONITASE"/>
</dbReference>
<evidence type="ECO:0000259" key="11">
    <source>
        <dbReference type="Pfam" id="PF00330"/>
    </source>
</evidence>
<dbReference type="PANTHER" id="PTHR11670">
    <property type="entry name" value="ACONITASE/IRON-RESPONSIVE ELEMENT FAMILY MEMBER"/>
    <property type="match status" value="1"/>
</dbReference>
<dbReference type="FunFam" id="3.20.19.10:FF:000001">
    <property type="entry name" value="Aconitate hydratase"/>
    <property type="match status" value="1"/>
</dbReference>
<dbReference type="InterPro" id="IPR001030">
    <property type="entry name" value="Acoase/IPM_deHydtase_lsu_aba"/>
</dbReference>
<dbReference type="NCBIfam" id="NF009520">
    <property type="entry name" value="PRK12881.1"/>
    <property type="match status" value="1"/>
</dbReference>
<evidence type="ECO:0000256" key="5">
    <source>
        <dbReference type="ARBA" id="ARBA00022723"/>
    </source>
</evidence>
<dbReference type="InterPro" id="IPR015931">
    <property type="entry name" value="Acnase/IPM_dHydase_lsu_aba_1/3"/>
</dbReference>
<dbReference type="NCBIfam" id="TIGR01341">
    <property type="entry name" value="aconitase_1"/>
    <property type="match status" value="1"/>
</dbReference>
<gene>
    <name evidence="13" type="ORF">BLITH_0878</name>
</gene>
<name>A0A2T5G949_9BACL</name>
<dbReference type="AlphaFoldDB" id="A0A2T5G949"/>
<dbReference type="Gene3D" id="3.20.19.10">
    <property type="entry name" value="Aconitase, domain 4"/>
    <property type="match status" value="1"/>
</dbReference>
<dbReference type="SUPFAM" id="SSF52016">
    <property type="entry name" value="LeuD/IlvD-like"/>
    <property type="match status" value="1"/>
</dbReference>
<keyword evidence="5" id="KW-0479">Metal-binding</keyword>
<comment type="function">
    <text evidence="10">Catalyzes the isomerization of citrate to isocitrate via cis-aconitate.</text>
</comment>
<feature type="domain" description="Aconitase/3-isopropylmalate dehydratase large subunit alpha/beta/alpha" evidence="11">
    <location>
        <begin position="123"/>
        <end position="615"/>
    </location>
</feature>
<organism evidence="13 14">
    <name type="scientific">Brockia lithotrophica</name>
    <dbReference type="NCBI Taxonomy" id="933949"/>
    <lineage>
        <taxon>Bacteria</taxon>
        <taxon>Bacillati</taxon>
        <taxon>Bacillota</taxon>
        <taxon>Bacilli</taxon>
        <taxon>Bacillales</taxon>
        <taxon>Bacillales Family X. Incertae Sedis</taxon>
        <taxon>Brockia</taxon>
    </lineage>
</organism>
<dbReference type="UniPathway" id="UPA00223">
    <property type="reaction ID" value="UER00718"/>
</dbReference>
<dbReference type="GO" id="GO:0003994">
    <property type="term" value="F:aconitate hydratase activity"/>
    <property type="evidence" value="ECO:0007669"/>
    <property type="project" value="UniProtKB-EC"/>
</dbReference>
<dbReference type="SUPFAM" id="SSF53732">
    <property type="entry name" value="Aconitase iron-sulfur domain"/>
    <property type="match status" value="1"/>
</dbReference>
<feature type="domain" description="Aconitase A/isopropylmalate dehydratase small subunit swivel" evidence="12">
    <location>
        <begin position="745"/>
        <end position="871"/>
    </location>
</feature>
<evidence type="ECO:0000259" key="12">
    <source>
        <dbReference type="Pfam" id="PF00694"/>
    </source>
</evidence>
<evidence type="ECO:0000256" key="4">
    <source>
        <dbReference type="ARBA" id="ARBA00011245"/>
    </source>
</evidence>
<comment type="catalytic activity">
    <reaction evidence="9 10">
        <text>citrate = D-threo-isocitrate</text>
        <dbReference type="Rhea" id="RHEA:10336"/>
        <dbReference type="ChEBI" id="CHEBI:15562"/>
        <dbReference type="ChEBI" id="CHEBI:16947"/>
        <dbReference type="EC" id="4.2.1.3"/>
    </reaction>
</comment>
<evidence type="ECO:0000256" key="3">
    <source>
        <dbReference type="ARBA" id="ARBA00007185"/>
    </source>
</evidence>
<evidence type="ECO:0000256" key="10">
    <source>
        <dbReference type="RuleBase" id="RU361275"/>
    </source>
</evidence>
<keyword evidence="10" id="KW-0004">4Fe-4S</keyword>
<dbReference type="EMBL" id="PEBW01000002">
    <property type="protein sequence ID" value="PTQ52699.1"/>
    <property type="molecule type" value="Genomic_DNA"/>
</dbReference>
<dbReference type="PROSITE" id="PS01244">
    <property type="entry name" value="ACONITASE_2"/>
    <property type="match status" value="1"/>
</dbReference>
<proteinExistence type="inferred from homology"/>
<comment type="pathway">
    <text evidence="2">Carbohydrate metabolism; tricarboxylic acid cycle; isocitrate from oxaloacetate: step 2/2.</text>
</comment>
<sequence>MSRETPAFDVCALRAEILRTLDLGKRSVRIVDLSRLDELTGGAVRRLPFALRIFLEGILRHLPCPTSPYRAEPGKRADFAGLAAAVRRLLAYGASAEAGGKGTSTGGASSLLPLSPGETAAESDDVPFYPARILLQDYTGVPLVADLAALRDAVAERGVDPLRVNPVLPVDLVIDHSVSVEVYGTPDALERNREIEFERNRERFRFLRWAQNSFANFRVVPPGSGIVHQVNLEYLARVVEVRGEGTPWAFFDTLVGTDSHTTMVNGLGVLGWGVGGIEAEAAMLGRPLVYRLPEVVGVELTGRLPEGRTATDLVLTLTHLFRRIGVVGKILEFTGPGVRALTVADRATVSNMAPEYGATAALFPVDDATLRYLELTGRAPEHVALVHAYLEAQGMFGGAARGERRYALEVSFDLGSVEATVAGPKRPHETVVLREVRDAFRSALARPREADGYGKSGEEASREVALDLGRRSYALRHGSVVLAAITSCTNTSNPSLMLMAGLVAKKARDLGLRVPAYVKTSLSPGSQAVTRYLREAGLLAALEDLGFHVVGYGCMTCIGNSGPLPEPVERAIREGDLVVASVLSGNRNFEGRIHPLVKANYLASPPLVVAFALAGRVDVDWTTEPLGFAPDGRPVYLRDLWPSSEEVEDLLFRVVTPETFRAVYARIFEGDARWQSLDAPRGVRFAWAEDSAYIRRPPFFDDLPPSAPPVEDVLRARALLVLGDYITTDHISPAGTIPVDSPAGRYLQERGVSPRDFGTYGSRRGNHEVMVRGTFAHLRLRNALAGGREGGVTRHFPSGELLSVYEAAERYRAEGVPLLIFAGKAYGTGSSRDWAAKGTKLLGVRAVIAESFERIHRSNLVGMGVLPLELPPTTRVSDLELTGAELFDLRGLSKLEPFGTVELVVHRPDGTTDVYPLRARIDSAEELRDFGEGGLLAAVARELVRPPD</sequence>
<dbReference type="InterPro" id="IPR036008">
    <property type="entry name" value="Aconitase_4Fe-4S_dom"/>
</dbReference>
<evidence type="ECO:0000256" key="2">
    <source>
        <dbReference type="ARBA" id="ARBA00004717"/>
    </source>
</evidence>
<evidence type="ECO:0000256" key="9">
    <source>
        <dbReference type="ARBA" id="ARBA00023501"/>
    </source>
</evidence>
<dbReference type="InterPro" id="IPR015928">
    <property type="entry name" value="Aconitase/3IPM_dehydase_swvl"/>
</dbReference>
<evidence type="ECO:0000313" key="14">
    <source>
        <dbReference type="Proteomes" id="UP000244016"/>
    </source>
</evidence>
<dbReference type="Pfam" id="PF00694">
    <property type="entry name" value="Aconitase_C"/>
    <property type="match status" value="1"/>
</dbReference>
<evidence type="ECO:0000256" key="6">
    <source>
        <dbReference type="ARBA" id="ARBA00023004"/>
    </source>
</evidence>
<dbReference type="GO" id="GO:0046872">
    <property type="term" value="F:metal ion binding"/>
    <property type="evidence" value="ECO:0007669"/>
    <property type="project" value="UniProtKB-KW"/>
</dbReference>
<dbReference type="Gene3D" id="3.30.499.10">
    <property type="entry name" value="Aconitase, domain 3"/>
    <property type="match status" value="2"/>
</dbReference>
<dbReference type="InterPro" id="IPR006249">
    <property type="entry name" value="Aconitase/IRP2"/>
</dbReference>
<dbReference type="GO" id="GO:0051539">
    <property type="term" value="F:4 iron, 4 sulfur cluster binding"/>
    <property type="evidence" value="ECO:0007669"/>
    <property type="project" value="UniProtKB-KW"/>
</dbReference>
<comment type="similarity">
    <text evidence="3 10">Belongs to the aconitase/IPM isomerase family.</text>
</comment>
<evidence type="ECO:0000313" key="13">
    <source>
        <dbReference type="EMBL" id="PTQ52699.1"/>
    </source>
</evidence>
<keyword evidence="8 10" id="KW-0456">Lyase</keyword>
<comment type="subunit">
    <text evidence="4">Monomer.</text>
</comment>
<reference evidence="13 14" key="1">
    <citation type="submission" date="2017-08" db="EMBL/GenBank/DDBJ databases">
        <title>Burning lignite coal seam in the remote Altai Mountains harbors a hydrogen-driven thermophilic microbial community.</title>
        <authorList>
            <person name="Kadnikov V.V."/>
            <person name="Mardanov A.V."/>
            <person name="Ivasenko D."/>
            <person name="Beletsky A.V."/>
            <person name="Karnachuk O.V."/>
            <person name="Ravin N.V."/>
        </authorList>
    </citation>
    <scope>NUCLEOTIDE SEQUENCE [LARGE SCALE GENOMIC DNA]</scope>
    <source>
        <strain evidence="13">AL31</strain>
    </source>
</reference>
<comment type="caution">
    <text evidence="13">The sequence shown here is derived from an EMBL/GenBank/DDBJ whole genome shotgun (WGS) entry which is preliminary data.</text>
</comment>
<comment type="cofactor">
    <cofactor evidence="1">
        <name>[4Fe-4S] cluster</name>
        <dbReference type="ChEBI" id="CHEBI:49883"/>
    </cofactor>
</comment>
<dbReference type="PROSITE" id="PS00450">
    <property type="entry name" value="ACONITASE_1"/>
    <property type="match status" value="1"/>
</dbReference>
<dbReference type="InterPro" id="IPR018136">
    <property type="entry name" value="Aconitase_4Fe-4S_BS"/>
</dbReference>
<evidence type="ECO:0000256" key="7">
    <source>
        <dbReference type="ARBA" id="ARBA00023014"/>
    </source>
</evidence>
<dbReference type="GO" id="GO:0006099">
    <property type="term" value="P:tricarboxylic acid cycle"/>
    <property type="evidence" value="ECO:0007669"/>
    <property type="project" value="UniProtKB-UniPathway"/>
</dbReference>
<dbReference type="InterPro" id="IPR000573">
    <property type="entry name" value="AconitaseA/IPMdHydase_ssu_swvl"/>
</dbReference>
<dbReference type="EC" id="4.2.1.3" evidence="10"/>
<keyword evidence="7 10" id="KW-0411">Iron-sulfur</keyword>
<dbReference type="Pfam" id="PF00330">
    <property type="entry name" value="Aconitase"/>
    <property type="match status" value="1"/>
</dbReference>